<gene>
    <name evidence="9" type="ORF">CDAUBV1_LOCUS10012</name>
</gene>
<evidence type="ECO:0000256" key="7">
    <source>
        <dbReference type="SAM" id="MobiDB-lite"/>
    </source>
</evidence>
<sequence length="381" mass="43200">MDAETLPRGSVDSKVDRRQASMETNNQQELADAQDSKTDLVEQEEGKFHCADYLGMKDITQLVQAMAQSAEEYARLIWTRRWHVVPFHRLPAWLKDNELLLRGHRPQLYTLRACVRSIFRVHTETGNIWTHLLGCACFVAIAVFFVAQPSNHVQWQEKVVFSCFFSGAVMCMGFSCLLHTLLCHSELVSRIVNKLDYCGIALLTVGSFVPYIYYSFYCVFWAKMFYIILISMLGCGAIVVSMSDKFATPAFRSLRAIVFIALGLSGLIPCIHFICVNGFWPSVNDCSVGWLFLMAILYISGASIYAVRIPERLFPGRFDIWFQSHQILHVFVVAAALVHYHGVVKMANYRLTVGDCQLPAGFLFPKHPFDSIVLLQQLKVA</sequence>
<feature type="transmembrane region" description="Helical" evidence="8">
    <location>
        <begin position="220"/>
        <end position="242"/>
    </location>
</feature>
<comment type="similarity">
    <text evidence="2">Belongs to the ADIPOR family.</text>
</comment>
<proteinExistence type="inferred from homology"/>
<keyword evidence="6" id="KW-0862">Zinc</keyword>
<feature type="compositionally biased region" description="Basic and acidic residues" evidence="7">
    <location>
        <begin position="11"/>
        <end position="20"/>
    </location>
</feature>
<dbReference type="GO" id="GO:0005886">
    <property type="term" value="C:plasma membrane"/>
    <property type="evidence" value="ECO:0007669"/>
    <property type="project" value="TreeGrafter"/>
</dbReference>
<dbReference type="GO" id="GO:0046872">
    <property type="term" value="F:metal ion binding"/>
    <property type="evidence" value="ECO:0007669"/>
    <property type="project" value="UniProtKB-KW"/>
</dbReference>
<keyword evidence="6" id="KW-0479">Metal-binding</keyword>
<dbReference type="InterPro" id="IPR004254">
    <property type="entry name" value="AdipoR/HlyIII-related"/>
</dbReference>
<evidence type="ECO:0000313" key="9">
    <source>
        <dbReference type="EMBL" id="CAL5135907.1"/>
    </source>
</evidence>
<feature type="binding site" evidence="6">
    <location>
        <position position="329"/>
    </location>
    <ligand>
        <name>Zn(2+)</name>
        <dbReference type="ChEBI" id="CHEBI:29105"/>
    </ligand>
</feature>
<keyword evidence="5 8" id="KW-0472">Membrane</keyword>
<feature type="region of interest" description="Disordered" evidence="7">
    <location>
        <begin position="1"/>
        <end position="38"/>
    </location>
</feature>
<comment type="caution">
    <text evidence="9">The sequence shown here is derived from an EMBL/GenBank/DDBJ whole genome shotgun (WGS) entry which is preliminary data.</text>
</comment>
<dbReference type="PANTHER" id="PTHR20855:SF52">
    <property type="entry name" value="ADIPONECTIN RECEPTOR PROTEIN"/>
    <property type="match status" value="1"/>
</dbReference>
<evidence type="ECO:0000256" key="6">
    <source>
        <dbReference type="PIRSR" id="PIRSR604254-1"/>
    </source>
</evidence>
<accession>A0AAV2TKH7</accession>
<name>A0AAV2TKH7_CALDB</name>
<organism evidence="9 10">
    <name type="scientific">Calicophoron daubneyi</name>
    <name type="common">Rumen fluke</name>
    <name type="synonym">Paramphistomum daubneyi</name>
    <dbReference type="NCBI Taxonomy" id="300641"/>
    <lineage>
        <taxon>Eukaryota</taxon>
        <taxon>Metazoa</taxon>
        <taxon>Spiralia</taxon>
        <taxon>Lophotrochozoa</taxon>
        <taxon>Platyhelminthes</taxon>
        <taxon>Trematoda</taxon>
        <taxon>Digenea</taxon>
        <taxon>Plagiorchiida</taxon>
        <taxon>Pronocephalata</taxon>
        <taxon>Paramphistomoidea</taxon>
        <taxon>Paramphistomidae</taxon>
        <taxon>Calicophoron</taxon>
    </lineage>
</organism>
<feature type="transmembrane region" description="Helical" evidence="8">
    <location>
        <begin position="195"/>
        <end position="214"/>
    </location>
</feature>
<evidence type="ECO:0000256" key="1">
    <source>
        <dbReference type="ARBA" id="ARBA00004141"/>
    </source>
</evidence>
<evidence type="ECO:0008006" key="11">
    <source>
        <dbReference type="Google" id="ProtNLM"/>
    </source>
</evidence>
<evidence type="ECO:0000256" key="8">
    <source>
        <dbReference type="SAM" id="Phobius"/>
    </source>
</evidence>
<dbReference type="GO" id="GO:0033211">
    <property type="term" value="P:adiponectin-activated signaling pathway"/>
    <property type="evidence" value="ECO:0007669"/>
    <property type="project" value="TreeGrafter"/>
</dbReference>
<dbReference type="PANTHER" id="PTHR20855">
    <property type="entry name" value="ADIPOR/PROGESTIN RECEPTOR-RELATED"/>
    <property type="match status" value="1"/>
</dbReference>
<feature type="transmembrane region" description="Helical" evidence="8">
    <location>
        <begin position="287"/>
        <end position="307"/>
    </location>
</feature>
<feature type="transmembrane region" description="Helical" evidence="8">
    <location>
        <begin position="128"/>
        <end position="147"/>
    </location>
</feature>
<dbReference type="Pfam" id="PF03006">
    <property type="entry name" value="HlyIII"/>
    <property type="match status" value="1"/>
</dbReference>
<feature type="binding site" evidence="6">
    <location>
        <position position="179"/>
    </location>
    <ligand>
        <name>Zn(2+)</name>
        <dbReference type="ChEBI" id="CHEBI:29105"/>
    </ligand>
</feature>
<feature type="binding site" evidence="6">
    <location>
        <position position="325"/>
    </location>
    <ligand>
        <name>Zn(2+)</name>
        <dbReference type="ChEBI" id="CHEBI:29105"/>
    </ligand>
</feature>
<evidence type="ECO:0000313" key="10">
    <source>
        <dbReference type="Proteomes" id="UP001497525"/>
    </source>
</evidence>
<comment type="subcellular location">
    <subcellularLocation>
        <location evidence="1">Membrane</location>
        <topology evidence="1">Multi-pass membrane protein</topology>
    </subcellularLocation>
</comment>
<dbReference type="Proteomes" id="UP001497525">
    <property type="component" value="Unassembled WGS sequence"/>
</dbReference>
<evidence type="ECO:0000256" key="2">
    <source>
        <dbReference type="ARBA" id="ARBA00007018"/>
    </source>
</evidence>
<evidence type="ECO:0000256" key="4">
    <source>
        <dbReference type="ARBA" id="ARBA00022989"/>
    </source>
</evidence>
<reference evidence="9" key="1">
    <citation type="submission" date="2024-06" db="EMBL/GenBank/DDBJ databases">
        <authorList>
            <person name="Liu X."/>
            <person name="Lenzi L."/>
            <person name="Haldenby T S."/>
            <person name="Uol C."/>
        </authorList>
    </citation>
    <scope>NUCLEOTIDE SEQUENCE</scope>
</reference>
<dbReference type="AlphaFoldDB" id="A0AAV2TKH7"/>
<feature type="transmembrane region" description="Helical" evidence="8">
    <location>
        <begin position="159"/>
        <end position="183"/>
    </location>
</feature>
<dbReference type="GO" id="GO:0038023">
    <property type="term" value="F:signaling receptor activity"/>
    <property type="evidence" value="ECO:0007669"/>
    <property type="project" value="TreeGrafter"/>
</dbReference>
<feature type="transmembrane region" description="Helical" evidence="8">
    <location>
        <begin position="254"/>
        <end position="281"/>
    </location>
</feature>
<evidence type="ECO:0000256" key="5">
    <source>
        <dbReference type="ARBA" id="ARBA00023136"/>
    </source>
</evidence>
<keyword evidence="4 8" id="KW-1133">Transmembrane helix</keyword>
<keyword evidence="3 8" id="KW-0812">Transmembrane</keyword>
<evidence type="ECO:0000256" key="3">
    <source>
        <dbReference type="ARBA" id="ARBA00022692"/>
    </source>
</evidence>
<dbReference type="EMBL" id="CAXLJL010000272">
    <property type="protein sequence ID" value="CAL5135907.1"/>
    <property type="molecule type" value="Genomic_DNA"/>
</dbReference>
<protein>
    <recommendedName>
        <fullName evidence="11">Adiponectin receptor 2</fullName>
    </recommendedName>
</protein>
<feature type="transmembrane region" description="Helical" evidence="8">
    <location>
        <begin position="327"/>
        <end position="344"/>
    </location>
</feature>